<dbReference type="Gene3D" id="3.40.50.300">
    <property type="entry name" value="P-loop containing nucleotide triphosphate hydrolases"/>
    <property type="match status" value="1"/>
</dbReference>
<dbReference type="InterPro" id="IPR003593">
    <property type="entry name" value="AAA+_ATPase"/>
</dbReference>
<reference evidence="3 4" key="1">
    <citation type="submission" date="2018-11" db="EMBL/GenBank/DDBJ databases">
        <title>Genome sequence of Apiotrichum porosum DSM 27194.</title>
        <authorList>
            <person name="Aliyu H."/>
            <person name="Gorte O."/>
            <person name="Ochsenreither K."/>
        </authorList>
    </citation>
    <scope>NUCLEOTIDE SEQUENCE [LARGE SCALE GENOMIC DNA]</scope>
    <source>
        <strain evidence="3 4">DSM 27194</strain>
    </source>
</reference>
<dbReference type="RefSeq" id="XP_028473476.1">
    <property type="nucleotide sequence ID" value="XM_028617798.1"/>
</dbReference>
<feature type="region of interest" description="Disordered" evidence="1">
    <location>
        <begin position="191"/>
        <end position="261"/>
    </location>
</feature>
<feature type="region of interest" description="Disordered" evidence="1">
    <location>
        <begin position="1"/>
        <end position="169"/>
    </location>
</feature>
<name>A0A427XHF7_9TREE</name>
<organism evidence="3 4">
    <name type="scientific">Apiotrichum porosum</name>
    <dbReference type="NCBI Taxonomy" id="105984"/>
    <lineage>
        <taxon>Eukaryota</taxon>
        <taxon>Fungi</taxon>
        <taxon>Dikarya</taxon>
        <taxon>Basidiomycota</taxon>
        <taxon>Agaricomycotina</taxon>
        <taxon>Tremellomycetes</taxon>
        <taxon>Trichosporonales</taxon>
        <taxon>Trichosporonaceae</taxon>
        <taxon>Apiotrichum</taxon>
    </lineage>
</organism>
<dbReference type="GO" id="GO:0003677">
    <property type="term" value="F:DNA binding"/>
    <property type="evidence" value="ECO:0007669"/>
    <property type="project" value="TreeGrafter"/>
</dbReference>
<dbReference type="GeneID" id="39586591"/>
<dbReference type="SMART" id="SM00382">
    <property type="entry name" value="AAA"/>
    <property type="match status" value="1"/>
</dbReference>
<feature type="domain" description="AAA+ ATPase" evidence="2">
    <location>
        <begin position="490"/>
        <end position="681"/>
    </location>
</feature>
<evidence type="ECO:0000256" key="1">
    <source>
        <dbReference type="SAM" id="MobiDB-lite"/>
    </source>
</evidence>
<evidence type="ECO:0000313" key="4">
    <source>
        <dbReference type="Proteomes" id="UP000279236"/>
    </source>
</evidence>
<dbReference type="STRING" id="105984.A0A427XHF7"/>
<keyword evidence="4" id="KW-1185">Reference proteome</keyword>
<dbReference type="InterPro" id="IPR027417">
    <property type="entry name" value="P-loop_NTPase"/>
</dbReference>
<dbReference type="OrthoDB" id="9996895at2759"/>
<sequence>MNSSDSSMPDQPAAGPSSTTPSDPPQPPSSSSLDPPGQPSSSRTLSALWGAPSSSAAALQRSASNTSNPPPARKRKKNDAAPTQARLTFSVDGVGVTAPPPPPPAPPPAPANGDRKRKPRAKRKPDGDTTTNASPKKRGRQPAATSSAVTPDPAPAFGGLPMSPDSPEIIVLSSDMPEIVVTGSSDADIIVTGGTARKRSSDGRRRVTADPSLPTHSFFSRRADPDPTAPLPATASVATSRSTTATAQPSDAASGTTTPAAPKQVHSFFNLAARDEPGKLKNGWGCCKEGEEPAAPWPGGEWPAHVDAPTAEPAEGRPRMFALRAPQSHADTNGVHDHNDHMWISRDPGPSRSRPSETVVTAPPFIMAHPAITAVSGTTLDGRESWCEAHRPRTAAAVLGNEVEATYLRDWLSALSVGGHEGRRVIRRMPRGRAVDPDKSWIVDDIGMFGEPFTNDVYANDDEEVPEPVEEPILPLGARPDAYPPIGKWIGNSILLSGPSGCGKTAAVYAAANELGWDVFEVYPGIGRRTGTNLLALVGDVGKNHMVTEKKEKPKSTAEAATASFFGKVQPKPKVLPMPSSQGSANDPISLDDESDPQSAIEVQQPTPELVPEPKTEVKTKQSLILIDEADILFEEENTFWPAVISLIAESRRPVVITCNDPGRIRDNVPLQTTLHFFPAPGYLAQPYLDSIAKHHGVHTDVATLYAQCSHEPLDLVDQPLPPNGNEPAANFDLRAAITQMQLDRSKPAERREPASEVEPRGDFADVVRRLESVSFADAFVAPRAWARMEVADVDHLEHGPDDQEGLAQLLKLDVQELHPTLAAYDYSADMAATLVALGGGPFTDDHKLQLTQTAYVRSLLPVLDPLVNLSMRLLPDPTLFLETVPVVSSLVRADDLAEVAFYADIAAGKRPLNRRGRAMRITQYMETRTYERYLGTIPPDGLETARTMSLEWRA</sequence>
<dbReference type="PANTHER" id="PTHR23389:SF21">
    <property type="entry name" value="ATPASE FAMILY AAA DOMAIN-CONTAINING PROTEIN 5"/>
    <property type="match status" value="1"/>
</dbReference>
<dbReference type="SUPFAM" id="SSF52540">
    <property type="entry name" value="P-loop containing nucleoside triphosphate hydrolases"/>
    <property type="match status" value="1"/>
</dbReference>
<feature type="compositionally biased region" description="Low complexity" evidence="1">
    <location>
        <begin position="231"/>
        <end position="247"/>
    </location>
</feature>
<evidence type="ECO:0000259" key="2">
    <source>
        <dbReference type="SMART" id="SM00382"/>
    </source>
</evidence>
<feature type="compositionally biased region" description="Low complexity" evidence="1">
    <location>
        <begin position="29"/>
        <end position="42"/>
    </location>
</feature>
<feature type="compositionally biased region" description="Polar residues" evidence="1">
    <location>
        <begin position="248"/>
        <end position="259"/>
    </location>
</feature>
<feature type="compositionally biased region" description="Low complexity" evidence="1">
    <location>
        <begin position="51"/>
        <end position="64"/>
    </location>
</feature>
<gene>
    <name evidence="3" type="ORF">EHS24_002048</name>
</gene>
<dbReference type="AlphaFoldDB" id="A0A427XHF7"/>
<accession>A0A427XHF7</accession>
<dbReference type="GO" id="GO:0005634">
    <property type="term" value="C:nucleus"/>
    <property type="evidence" value="ECO:0007669"/>
    <property type="project" value="TreeGrafter"/>
</dbReference>
<dbReference type="PANTHER" id="PTHR23389">
    <property type="entry name" value="CHROMOSOME TRANSMISSION FIDELITY FACTOR 18"/>
    <property type="match status" value="1"/>
</dbReference>
<dbReference type="InterPro" id="IPR003959">
    <property type="entry name" value="ATPase_AAA_core"/>
</dbReference>
<protein>
    <recommendedName>
        <fullName evidence="2">AAA+ ATPase domain-containing protein</fullName>
    </recommendedName>
</protein>
<comment type="caution">
    <text evidence="3">The sequence shown here is derived from an EMBL/GenBank/DDBJ whole genome shotgun (WGS) entry which is preliminary data.</text>
</comment>
<dbReference type="Proteomes" id="UP000279236">
    <property type="component" value="Unassembled WGS sequence"/>
</dbReference>
<feature type="compositionally biased region" description="Basic and acidic residues" evidence="1">
    <location>
        <begin position="199"/>
        <end position="208"/>
    </location>
</feature>
<dbReference type="EMBL" id="RSCE01000012">
    <property type="protein sequence ID" value="RSH78329.1"/>
    <property type="molecule type" value="Genomic_DNA"/>
</dbReference>
<dbReference type="GO" id="GO:0016887">
    <property type="term" value="F:ATP hydrolysis activity"/>
    <property type="evidence" value="ECO:0007669"/>
    <property type="project" value="InterPro"/>
</dbReference>
<feature type="region of interest" description="Disordered" evidence="1">
    <location>
        <begin position="570"/>
        <end position="616"/>
    </location>
</feature>
<feature type="compositionally biased region" description="Low complexity" evidence="1">
    <location>
        <begin position="12"/>
        <end position="21"/>
    </location>
</feature>
<feature type="compositionally biased region" description="Pro residues" evidence="1">
    <location>
        <begin position="98"/>
        <end position="110"/>
    </location>
</feature>
<dbReference type="Pfam" id="PF00004">
    <property type="entry name" value="AAA"/>
    <property type="match status" value="1"/>
</dbReference>
<feature type="compositionally biased region" description="Polar residues" evidence="1">
    <location>
        <begin position="597"/>
        <end position="607"/>
    </location>
</feature>
<evidence type="ECO:0000313" key="3">
    <source>
        <dbReference type="EMBL" id="RSH78329.1"/>
    </source>
</evidence>
<dbReference type="GO" id="GO:0005524">
    <property type="term" value="F:ATP binding"/>
    <property type="evidence" value="ECO:0007669"/>
    <property type="project" value="InterPro"/>
</dbReference>
<proteinExistence type="predicted"/>